<dbReference type="PANTHER" id="PTHR21666:SF288">
    <property type="entry name" value="CELL DIVISION PROTEIN YTFB"/>
    <property type="match status" value="1"/>
</dbReference>
<comment type="cofactor">
    <cofactor evidence="1">
        <name>Zn(2+)</name>
        <dbReference type="ChEBI" id="CHEBI:29105"/>
    </cofactor>
</comment>
<dbReference type="SUPFAM" id="SSF51261">
    <property type="entry name" value="Duplicated hybrid motif"/>
    <property type="match status" value="1"/>
</dbReference>
<dbReference type="InterPro" id="IPR011055">
    <property type="entry name" value="Dup_hybrid_motif"/>
</dbReference>
<dbReference type="InterPro" id="IPR016047">
    <property type="entry name" value="M23ase_b-sheet_dom"/>
</dbReference>
<dbReference type="InterPro" id="IPR050570">
    <property type="entry name" value="Cell_wall_metabolism_enzyme"/>
</dbReference>
<evidence type="ECO:0000256" key="4">
    <source>
        <dbReference type="ARBA" id="ARBA00022801"/>
    </source>
</evidence>
<dbReference type="CDD" id="cd12797">
    <property type="entry name" value="M23_peptidase"/>
    <property type="match status" value="1"/>
</dbReference>
<evidence type="ECO:0000256" key="8">
    <source>
        <dbReference type="SAM" id="Phobius"/>
    </source>
</evidence>
<evidence type="ECO:0000256" key="7">
    <source>
        <dbReference type="SAM" id="MobiDB-lite"/>
    </source>
</evidence>
<dbReference type="RefSeq" id="WP_267654189.1">
    <property type="nucleotide sequence ID" value="NZ_JAOVZR010000001.1"/>
</dbReference>
<feature type="domain" description="M23ase beta-sheet core" evidence="9">
    <location>
        <begin position="509"/>
        <end position="605"/>
    </location>
</feature>
<organism evidence="10 11">
    <name type="scientific">Hoeflea algicola</name>
    <dbReference type="NCBI Taxonomy" id="2983763"/>
    <lineage>
        <taxon>Bacteria</taxon>
        <taxon>Pseudomonadati</taxon>
        <taxon>Pseudomonadota</taxon>
        <taxon>Alphaproteobacteria</taxon>
        <taxon>Hyphomicrobiales</taxon>
        <taxon>Rhizobiaceae</taxon>
        <taxon>Hoeflea</taxon>
    </lineage>
</organism>
<accession>A0ABT3ZA26</accession>
<comment type="caution">
    <text evidence="10">The sequence shown here is derived from an EMBL/GenBank/DDBJ whole genome shotgun (WGS) entry which is preliminary data.</text>
</comment>
<evidence type="ECO:0000256" key="6">
    <source>
        <dbReference type="ARBA" id="ARBA00023049"/>
    </source>
</evidence>
<dbReference type="Gene3D" id="2.70.70.10">
    <property type="entry name" value="Glucose Permease (Domain IIA)"/>
    <property type="match status" value="1"/>
</dbReference>
<name>A0ABT3ZA26_9HYPH</name>
<keyword evidence="6" id="KW-0482">Metalloprotease</keyword>
<keyword evidence="5" id="KW-0862">Zinc</keyword>
<keyword evidence="3" id="KW-0479">Metal-binding</keyword>
<evidence type="ECO:0000313" key="11">
    <source>
        <dbReference type="Proteomes" id="UP001073227"/>
    </source>
</evidence>
<keyword evidence="8" id="KW-1133">Transmembrane helix</keyword>
<evidence type="ECO:0000259" key="9">
    <source>
        <dbReference type="Pfam" id="PF01551"/>
    </source>
</evidence>
<dbReference type="Proteomes" id="UP001073227">
    <property type="component" value="Unassembled WGS sequence"/>
</dbReference>
<proteinExistence type="predicted"/>
<protein>
    <submittedName>
        <fullName evidence="10">M23 family metallopeptidase</fullName>
    </submittedName>
</protein>
<gene>
    <name evidence="10" type="ORF">OEG84_13295</name>
</gene>
<evidence type="ECO:0000256" key="5">
    <source>
        <dbReference type="ARBA" id="ARBA00022833"/>
    </source>
</evidence>
<evidence type="ECO:0000313" key="10">
    <source>
        <dbReference type="EMBL" id="MCY0148647.1"/>
    </source>
</evidence>
<feature type="transmembrane region" description="Helical" evidence="8">
    <location>
        <begin position="32"/>
        <end position="57"/>
    </location>
</feature>
<evidence type="ECO:0000256" key="1">
    <source>
        <dbReference type="ARBA" id="ARBA00001947"/>
    </source>
</evidence>
<keyword evidence="4" id="KW-0378">Hydrolase</keyword>
<keyword evidence="8" id="KW-0472">Membrane</keyword>
<evidence type="ECO:0000256" key="2">
    <source>
        <dbReference type="ARBA" id="ARBA00022670"/>
    </source>
</evidence>
<dbReference type="Pfam" id="PF01551">
    <property type="entry name" value="Peptidase_M23"/>
    <property type="match status" value="1"/>
</dbReference>
<sequence>MPSDEFLARQMGDQPPLLADGRKPPDRREISLRWLSGTFMTGITSSLLMGVALFGALEGREQLALPAEALAATELNVSQAGAVEKGARLIQSVVTAKPMDRAIMEVSTMVRDGDRDVVRRQPFVHVNIALASAVSTGANKKYPGFDPLEIFSTGEAEAASSVRTGVIYGADVDSEISLRTFDFPLDTPGRPYAAAMSLEEAEETVRTNGSVLTDGTVQYAALNYVDPRRFVSNRLDLDFSASLNARVIAENVSVASYSPTSQPRVEYLDDIVPVRKAAALTDILDSAGYNEEQYAAALQALDRQIKISAIPEHSVVRIGVEQIGERARVIRMSLYQDSRHLVTVAESDHNGFVVGTEPPPTPAVRSAFDDSAAPVVTKRDLPNVYDGIYRAGLTYGMSPGMITQIIKMLASTVDFQSQLKPTDSLEAFFSVDDESGTASDDSELLFVNAKFGGNAVRLYRFQHPEDNSIDYYDQEGRSAKQFLLRNPVPNGKFRSGFGMRRHPILKYSKMHTGVDWSAPRGTPIIASGNGVVERAGWSGGYGKQTMIRHANGYVSSYSHQNAIAKGIKAGVRVRQGQVIGYVGSTGLSTGPHLHYELIVNGNKVDAMRIRLPDGKTLKGDALDMFARERDRINALLDIEVSNKEVASR</sequence>
<keyword evidence="2" id="KW-0645">Protease</keyword>
<keyword evidence="11" id="KW-1185">Reference proteome</keyword>
<evidence type="ECO:0000256" key="3">
    <source>
        <dbReference type="ARBA" id="ARBA00022723"/>
    </source>
</evidence>
<dbReference type="Gene3D" id="3.10.450.350">
    <property type="match status" value="1"/>
</dbReference>
<reference evidence="10" key="1">
    <citation type="submission" date="2022-10" db="EMBL/GenBank/DDBJ databases">
        <title>Hoeflea sp. G2-23, isolated from marine algae.</title>
        <authorList>
            <person name="Kristyanto S."/>
            <person name="Kim J.M."/>
            <person name="Jeon C.O."/>
        </authorList>
    </citation>
    <scope>NUCLEOTIDE SEQUENCE</scope>
    <source>
        <strain evidence="10">G2-23</strain>
    </source>
</reference>
<dbReference type="PANTHER" id="PTHR21666">
    <property type="entry name" value="PEPTIDASE-RELATED"/>
    <property type="match status" value="1"/>
</dbReference>
<feature type="region of interest" description="Disordered" evidence="7">
    <location>
        <begin position="1"/>
        <end position="24"/>
    </location>
</feature>
<dbReference type="EMBL" id="JAOVZR010000001">
    <property type="protein sequence ID" value="MCY0148647.1"/>
    <property type="molecule type" value="Genomic_DNA"/>
</dbReference>
<keyword evidence="8" id="KW-0812">Transmembrane</keyword>